<dbReference type="HOGENOM" id="CLU_1912877_0_0_9"/>
<dbReference type="GeneID" id="93642983"/>
<sequence>MKKILLFTLVALLATFFIDRVYSERNQAQLQQTVINEIKKTNQSKEEASILDFNELCDFRWDKVYVFGPETTRSEVNEKLGFTWSEAKAKGIGKDKKDNFIVFVENNQVTQYLKIPASYGTIVPKTSVANES</sequence>
<evidence type="ECO:0000313" key="2">
    <source>
        <dbReference type="Proteomes" id="UP000031829"/>
    </source>
</evidence>
<dbReference type="Proteomes" id="UP000031829">
    <property type="component" value="Chromosome"/>
</dbReference>
<dbReference type="AlphaFoldDB" id="A0A0B6AMM2"/>
<organism evidence="1 2">
    <name type="scientific">Priestia megaterium (strain ATCC 14581 / DSM 32 / CCUG 1817 / JCM 2506 / NBRC 15308 / NCIMB 9376 / NCTC 10342 / NRRL B-14308 / VKM B-512 / Ford 19)</name>
    <name type="common">Bacillus megaterium</name>
    <dbReference type="NCBI Taxonomy" id="1348623"/>
    <lineage>
        <taxon>Bacteria</taxon>
        <taxon>Bacillati</taxon>
        <taxon>Bacillota</taxon>
        <taxon>Bacilli</taxon>
        <taxon>Bacillales</taxon>
        <taxon>Bacillaceae</taxon>
        <taxon>Priestia</taxon>
    </lineage>
</organism>
<gene>
    <name evidence="1" type="ORF">BG04_5015</name>
</gene>
<evidence type="ECO:0000313" key="1">
    <source>
        <dbReference type="EMBL" id="AJI21848.1"/>
    </source>
</evidence>
<dbReference type="KEGG" id="bmeg:BG04_5015"/>
<dbReference type="EMBL" id="CP009920">
    <property type="protein sequence ID" value="AJI21848.1"/>
    <property type="molecule type" value="Genomic_DNA"/>
</dbReference>
<reference evidence="1 2" key="1">
    <citation type="journal article" date="2015" name="Genome Announc.">
        <title>Complete genome sequences for 35 biothreat assay-relevant bacillus species.</title>
        <authorList>
            <person name="Johnson S.L."/>
            <person name="Daligault H.E."/>
            <person name="Davenport K.W."/>
            <person name="Jaissle J."/>
            <person name="Frey K.G."/>
            <person name="Ladner J.T."/>
            <person name="Broomall S.M."/>
            <person name="Bishop-Lilly K.A."/>
            <person name="Bruce D.C."/>
            <person name="Gibbons H.S."/>
            <person name="Coyne S.R."/>
            <person name="Lo C.C."/>
            <person name="Meincke L."/>
            <person name="Munk A.C."/>
            <person name="Koroleva G.I."/>
            <person name="Rosenzweig C.N."/>
            <person name="Palacios G.F."/>
            <person name="Redden C.L."/>
            <person name="Minogue T.D."/>
            <person name="Chain P.S."/>
        </authorList>
    </citation>
    <scope>NUCLEOTIDE SEQUENCE [LARGE SCALE GENOMIC DNA]</scope>
    <source>
        <strain evidence="2">ATCC 14581 / DSM 32 / JCM 2506 / NBRC 15308 / NCIMB 9376 / NCTC 10342 / NRRL B-14308 / VKM B-512</strain>
    </source>
</reference>
<dbReference type="RefSeq" id="WP_013057259.1">
    <property type="nucleotide sequence ID" value="NZ_BCVB01000010.1"/>
</dbReference>
<proteinExistence type="predicted"/>
<protein>
    <submittedName>
        <fullName evidence="1">Uncharacterized protein</fullName>
    </submittedName>
</protein>
<name>A0A0B6AMM2_PRIM2</name>
<accession>A0A0B6AMM2</accession>